<keyword evidence="1" id="KW-0961">Cell wall biogenesis/degradation</keyword>
<name>A0A5N3PE23_9HYPH</name>
<dbReference type="PROSITE" id="PS52029">
    <property type="entry name" value="LD_TPASE"/>
    <property type="match status" value="1"/>
</dbReference>
<dbReference type="RefSeq" id="WP_150942972.1">
    <property type="nucleotide sequence ID" value="NZ_VCMV01000010.1"/>
</dbReference>
<dbReference type="GO" id="GO:0016740">
    <property type="term" value="F:transferase activity"/>
    <property type="evidence" value="ECO:0007669"/>
    <property type="project" value="InterPro"/>
</dbReference>
<dbReference type="GO" id="GO:0008360">
    <property type="term" value="P:regulation of cell shape"/>
    <property type="evidence" value="ECO:0007669"/>
    <property type="project" value="UniProtKB-UniRule"/>
</dbReference>
<feature type="active site" description="Proton donor/acceptor" evidence="1">
    <location>
        <position position="140"/>
    </location>
</feature>
<reference evidence="3 4" key="1">
    <citation type="journal article" date="2019" name="Microorganisms">
        <title>Genome Insights into the Novel Species Microvirga brassicacearum, a Rapeseed Endophyte with Biotechnological Potential.</title>
        <authorList>
            <person name="Jimenez-Gomez A."/>
            <person name="Saati-Santamaria Z."/>
            <person name="Igual J.M."/>
            <person name="Rivas R."/>
            <person name="Mateos P.F."/>
            <person name="Garcia-Fraile P."/>
        </authorList>
    </citation>
    <scope>NUCLEOTIDE SEQUENCE [LARGE SCALE GENOMIC DNA]</scope>
    <source>
        <strain evidence="3 4">CDVBN77</strain>
    </source>
</reference>
<comment type="pathway">
    <text evidence="1">Cell wall biogenesis; peptidoglycan biosynthesis.</text>
</comment>
<dbReference type="AlphaFoldDB" id="A0A5N3PE23"/>
<sequence>MIRSYVNTIRVYRSALDHSKGRIVAGPLVIPCALGRGGTRHDKREGDGASPIGRFGLLGAFYRADNLSRPRTGLALRRIRRQDGWSDDPRDRRYNRLIPLPCATGHEKMWRDDHLYDVVVDIGWNRAPTVRGRGSAIFLHLARPGFTPTEGCMAVDKRMIARLLALIGPRTRIEIVG</sequence>
<protein>
    <submittedName>
        <fullName evidence="3">L,D-transpeptidase catalytic domain protein</fullName>
    </submittedName>
</protein>
<dbReference type="GO" id="GO:0009252">
    <property type="term" value="P:peptidoglycan biosynthetic process"/>
    <property type="evidence" value="ECO:0007669"/>
    <property type="project" value="UniProtKB-KW"/>
</dbReference>
<dbReference type="Pfam" id="PF03734">
    <property type="entry name" value="YkuD"/>
    <property type="match status" value="1"/>
</dbReference>
<keyword evidence="1" id="KW-0573">Peptidoglycan synthesis</keyword>
<dbReference type="OrthoDB" id="9804204at2"/>
<comment type="caution">
    <text evidence="3">The sequence shown here is derived from an EMBL/GenBank/DDBJ whole genome shotgun (WGS) entry which is preliminary data.</text>
</comment>
<dbReference type="Proteomes" id="UP000325684">
    <property type="component" value="Unassembled WGS sequence"/>
</dbReference>
<evidence type="ECO:0000313" key="4">
    <source>
        <dbReference type="Proteomes" id="UP000325684"/>
    </source>
</evidence>
<keyword evidence="4" id="KW-1185">Reference proteome</keyword>
<organism evidence="3 4">
    <name type="scientific">Microvirga brassicacearum</name>
    <dbReference type="NCBI Taxonomy" id="2580413"/>
    <lineage>
        <taxon>Bacteria</taxon>
        <taxon>Pseudomonadati</taxon>
        <taxon>Pseudomonadota</taxon>
        <taxon>Alphaproteobacteria</taxon>
        <taxon>Hyphomicrobiales</taxon>
        <taxon>Methylobacteriaceae</taxon>
        <taxon>Microvirga</taxon>
    </lineage>
</organism>
<proteinExistence type="predicted"/>
<dbReference type="InterPro" id="IPR005490">
    <property type="entry name" value="LD_TPept_cat_dom"/>
</dbReference>
<evidence type="ECO:0000313" key="3">
    <source>
        <dbReference type="EMBL" id="KAB0267992.1"/>
    </source>
</evidence>
<evidence type="ECO:0000256" key="1">
    <source>
        <dbReference type="PROSITE-ProRule" id="PRU01373"/>
    </source>
</evidence>
<feature type="domain" description="L,D-TPase catalytic" evidence="2">
    <location>
        <begin position="4"/>
        <end position="176"/>
    </location>
</feature>
<accession>A0A5N3PE23</accession>
<evidence type="ECO:0000259" key="2">
    <source>
        <dbReference type="PROSITE" id="PS52029"/>
    </source>
</evidence>
<gene>
    <name evidence="3" type="ORF">FEZ63_07265</name>
</gene>
<dbReference type="GO" id="GO:0071555">
    <property type="term" value="P:cell wall organization"/>
    <property type="evidence" value="ECO:0007669"/>
    <property type="project" value="UniProtKB-UniRule"/>
</dbReference>
<dbReference type="PANTHER" id="PTHR38589">
    <property type="entry name" value="BLR0621 PROTEIN"/>
    <property type="match status" value="1"/>
</dbReference>
<keyword evidence="1" id="KW-0133">Cell shape</keyword>
<dbReference type="EMBL" id="VCMV01000010">
    <property type="protein sequence ID" value="KAB0267992.1"/>
    <property type="molecule type" value="Genomic_DNA"/>
</dbReference>
<dbReference type="PANTHER" id="PTHR38589:SF1">
    <property type="entry name" value="BLR0621 PROTEIN"/>
    <property type="match status" value="1"/>
</dbReference>
<feature type="active site" description="Nucleophile" evidence="1">
    <location>
        <position position="152"/>
    </location>
</feature>